<dbReference type="PROSITE" id="PS00365">
    <property type="entry name" value="NIR_SIR"/>
    <property type="match status" value="1"/>
</dbReference>
<keyword evidence="7" id="KW-0411">Iron-sulfur</keyword>
<dbReference type="SUPFAM" id="SSF54862">
    <property type="entry name" value="4Fe-4S ferredoxins"/>
    <property type="match status" value="1"/>
</dbReference>
<dbReference type="Pfam" id="PF03460">
    <property type="entry name" value="NIR_SIR_ferr"/>
    <property type="match status" value="1"/>
</dbReference>
<dbReference type="InterPro" id="IPR045854">
    <property type="entry name" value="NO2/SO3_Rdtase_4Fe4S_sf"/>
</dbReference>
<dbReference type="eggNOG" id="arCOG02059">
    <property type="taxonomic scope" value="Archaea"/>
</dbReference>
<comment type="similarity">
    <text evidence="1">Belongs to the nitrite and sulfite reductase 4Fe-4S domain family.</text>
</comment>
<dbReference type="RefSeq" id="WP_012617801.1">
    <property type="nucleotide sequence ID" value="NC_011832.1"/>
</dbReference>
<evidence type="ECO:0000256" key="4">
    <source>
        <dbReference type="ARBA" id="ARBA00022723"/>
    </source>
</evidence>
<dbReference type="AlphaFoldDB" id="B8GH77"/>
<evidence type="ECO:0000256" key="1">
    <source>
        <dbReference type="ARBA" id="ARBA00010429"/>
    </source>
</evidence>
<evidence type="ECO:0000256" key="2">
    <source>
        <dbReference type="ARBA" id="ARBA00022485"/>
    </source>
</evidence>
<dbReference type="STRING" id="521011.Mpal_1139"/>
<feature type="domain" description="4Fe-4S ferredoxin-type" evidence="8">
    <location>
        <begin position="159"/>
        <end position="187"/>
    </location>
</feature>
<dbReference type="GO" id="GO:0009337">
    <property type="term" value="C:sulfite reductase complex (NADPH)"/>
    <property type="evidence" value="ECO:0007669"/>
    <property type="project" value="TreeGrafter"/>
</dbReference>
<dbReference type="Pfam" id="PF01077">
    <property type="entry name" value="NIR_SIR"/>
    <property type="match status" value="1"/>
</dbReference>
<dbReference type="GO" id="GO:0016002">
    <property type="term" value="F:sulfite reductase activity"/>
    <property type="evidence" value="ECO:0007669"/>
    <property type="project" value="TreeGrafter"/>
</dbReference>
<keyword evidence="6" id="KW-0408">Iron</keyword>
<dbReference type="Proteomes" id="UP000002457">
    <property type="component" value="Chromosome"/>
</dbReference>
<dbReference type="OrthoDB" id="15347at2157"/>
<dbReference type="Gene3D" id="3.30.413.10">
    <property type="entry name" value="Sulfite Reductase Hemoprotein, domain 1"/>
    <property type="match status" value="1"/>
</dbReference>
<organism evidence="9 10">
    <name type="scientific">Methanosphaerula palustris (strain ATCC BAA-1556 / DSM 19958 / E1-9c)</name>
    <dbReference type="NCBI Taxonomy" id="521011"/>
    <lineage>
        <taxon>Archaea</taxon>
        <taxon>Methanobacteriati</taxon>
        <taxon>Methanobacteriota</taxon>
        <taxon>Stenosarchaea group</taxon>
        <taxon>Methanomicrobia</taxon>
        <taxon>Methanomicrobiales</taxon>
        <taxon>Methanoregulaceae</taxon>
        <taxon>Methanosphaerula</taxon>
    </lineage>
</organism>
<keyword evidence="5" id="KW-0560">Oxidoreductase</keyword>
<dbReference type="PRINTS" id="PR00397">
    <property type="entry name" value="SIROHAEM"/>
</dbReference>
<dbReference type="HOGENOM" id="CLU_072599_0_1_2"/>
<dbReference type="InterPro" id="IPR017896">
    <property type="entry name" value="4Fe4S_Fe-S-bd"/>
</dbReference>
<dbReference type="EMBL" id="CP001338">
    <property type="protein sequence ID" value="ACL16482.1"/>
    <property type="molecule type" value="Genomic_DNA"/>
</dbReference>
<accession>B8GH77</accession>
<dbReference type="Pfam" id="PF00037">
    <property type="entry name" value="Fer4"/>
    <property type="match status" value="2"/>
</dbReference>
<dbReference type="PANTHER" id="PTHR11493">
    <property type="entry name" value="SULFITE REDUCTASE [NADPH] SUBUNIT BETA-RELATED"/>
    <property type="match status" value="1"/>
</dbReference>
<sequence length="288" mass="31636">MTNEIIDLAALKKTGMIQQKQKEFFALRLHSVGGDFTTQQIRGIAEIADTFGKGQIHLSTRQGIEIHFVHGADLEKAKSELEAVGVTMGACGPRIRVITACPGTLTCRWGIIDTKEISGYLDTTYFREETPHKFKMAVTGCPHNCAKATENDIGVMGGIIPGWLEFGCNDCGLCVNICPTGAISREGSSYSLDLDKCINCSICTASCPTGSWVAVQKGYILWIGGTMGKIPRLASRLDGVIESKERLYELIKRAVTYYRENGRKKERFGHMIDRIGLETVKAEILHGK</sequence>
<dbReference type="GeneID" id="7270403"/>
<evidence type="ECO:0000256" key="6">
    <source>
        <dbReference type="ARBA" id="ARBA00023004"/>
    </source>
</evidence>
<dbReference type="GO" id="GO:0020037">
    <property type="term" value="F:heme binding"/>
    <property type="evidence" value="ECO:0007669"/>
    <property type="project" value="InterPro"/>
</dbReference>
<name>B8GH77_METPE</name>
<dbReference type="PROSITE" id="PS00198">
    <property type="entry name" value="4FE4S_FER_1"/>
    <property type="match status" value="2"/>
</dbReference>
<dbReference type="InterPro" id="IPR005117">
    <property type="entry name" value="NiRdtase/SiRdtase_haem-b_fer"/>
</dbReference>
<dbReference type="InterPro" id="IPR006066">
    <property type="entry name" value="NO2/SO3_Rdtase_FeS/sirohaem_BS"/>
</dbReference>
<dbReference type="InterPro" id="IPR045169">
    <property type="entry name" value="NO2/SO3_Rdtase_4Fe4S_prot"/>
</dbReference>
<evidence type="ECO:0000313" key="10">
    <source>
        <dbReference type="Proteomes" id="UP000002457"/>
    </source>
</evidence>
<dbReference type="InterPro" id="IPR006067">
    <property type="entry name" value="NO2/SO3_Rdtase_4Fe4S_dom"/>
</dbReference>
<evidence type="ECO:0000259" key="8">
    <source>
        <dbReference type="PROSITE" id="PS51379"/>
    </source>
</evidence>
<dbReference type="KEGG" id="mpl:Mpal_1139"/>
<dbReference type="Gene3D" id="3.30.70.20">
    <property type="match status" value="1"/>
</dbReference>
<dbReference type="SUPFAM" id="SSF55124">
    <property type="entry name" value="Nitrite/Sulfite reductase N-terminal domain-like"/>
    <property type="match status" value="1"/>
</dbReference>
<evidence type="ECO:0000313" key="9">
    <source>
        <dbReference type="EMBL" id="ACL16482.1"/>
    </source>
</evidence>
<protein>
    <submittedName>
        <fullName evidence="9">Nitrite and sulphite reductase 4Fe-4S region</fullName>
    </submittedName>
</protein>
<reference evidence="9 10" key="1">
    <citation type="journal article" date="2015" name="Genome Announc.">
        <title>Complete Genome Sequence of Methanosphaerula palustris E1-9CT, a Hydrogenotrophic Methanogen Isolated from a Minerotrophic Fen Peatland.</title>
        <authorList>
            <person name="Cadillo-Quiroz H."/>
            <person name="Browne P."/>
            <person name="Kyrpides N."/>
            <person name="Woyke T."/>
            <person name="Goodwin L."/>
            <person name="Detter C."/>
            <person name="Yavitt J.B."/>
            <person name="Zinder S.H."/>
        </authorList>
    </citation>
    <scope>NUCLEOTIDE SEQUENCE [LARGE SCALE GENOMIC DNA]</scope>
    <source>
        <strain evidence="10">ATCC BAA-1556 / DSM 19958 / E1-9c</strain>
    </source>
</reference>
<dbReference type="GO" id="GO:0050311">
    <property type="term" value="F:sulfite reductase (ferredoxin) activity"/>
    <property type="evidence" value="ECO:0007669"/>
    <property type="project" value="TreeGrafter"/>
</dbReference>
<dbReference type="GO" id="GO:0051539">
    <property type="term" value="F:4 iron, 4 sulfur cluster binding"/>
    <property type="evidence" value="ECO:0007669"/>
    <property type="project" value="UniProtKB-KW"/>
</dbReference>
<evidence type="ECO:0000256" key="5">
    <source>
        <dbReference type="ARBA" id="ARBA00023002"/>
    </source>
</evidence>
<dbReference type="GO" id="GO:0046872">
    <property type="term" value="F:metal ion binding"/>
    <property type="evidence" value="ECO:0007669"/>
    <property type="project" value="UniProtKB-KW"/>
</dbReference>
<keyword evidence="2" id="KW-0004">4Fe-4S</keyword>
<keyword evidence="10" id="KW-1185">Reference proteome</keyword>
<keyword evidence="3" id="KW-0349">Heme</keyword>
<evidence type="ECO:0000256" key="3">
    <source>
        <dbReference type="ARBA" id="ARBA00022617"/>
    </source>
</evidence>
<dbReference type="Gene3D" id="3.90.480.10">
    <property type="entry name" value="Sulfite Reductase Hemoprotein,Domain 2"/>
    <property type="match status" value="1"/>
</dbReference>
<proteinExistence type="inferred from homology"/>
<dbReference type="PROSITE" id="PS51379">
    <property type="entry name" value="4FE4S_FER_2"/>
    <property type="match status" value="2"/>
</dbReference>
<dbReference type="InterPro" id="IPR017900">
    <property type="entry name" value="4Fe4S_Fe_S_CS"/>
</dbReference>
<keyword evidence="4" id="KW-0479">Metal-binding</keyword>
<gene>
    <name evidence="9" type="ordered locus">Mpal_1139</name>
</gene>
<feature type="domain" description="4Fe-4S ferredoxin-type" evidence="8">
    <location>
        <begin position="188"/>
        <end position="217"/>
    </location>
</feature>
<dbReference type="InterPro" id="IPR036136">
    <property type="entry name" value="Nit/Sulf_reduc_fer-like_dom_sf"/>
</dbReference>
<dbReference type="SUPFAM" id="SSF56014">
    <property type="entry name" value="Nitrite and sulphite reductase 4Fe-4S domain-like"/>
    <property type="match status" value="1"/>
</dbReference>
<evidence type="ECO:0000256" key="7">
    <source>
        <dbReference type="ARBA" id="ARBA00023014"/>
    </source>
</evidence>
<dbReference type="PANTHER" id="PTHR11493:SF54">
    <property type="entry name" value="ANAEROBIC SULFITE REDUCTASE SUBUNIT C"/>
    <property type="match status" value="1"/>
</dbReference>
<dbReference type="GO" id="GO:0000103">
    <property type="term" value="P:sulfate assimilation"/>
    <property type="evidence" value="ECO:0007669"/>
    <property type="project" value="TreeGrafter"/>
</dbReference>